<dbReference type="PROSITE" id="PS50082">
    <property type="entry name" value="WD_REPEATS_2"/>
    <property type="match status" value="1"/>
</dbReference>
<dbReference type="GO" id="GO:0006406">
    <property type="term" value="P:mRNA export from nucleus"/>
    <property type="evidence" value="ECO:0007669"/>
    <property type="project" value="InterPro"/>
</dbReference>
<dbReference type="Gene3D" id="2.130.10.10">
    <property type="entry name" value="YVTN repeat-like/Quinoprotein amine dehydrogenase"/>
    <property type="match status" value="2"/>
</dbReference>
<name>A0A7R8WIU2_9CRUS</name>
<dbReference type="InterPro" id="IPR015943">
    <property type="entry name" value="WD40/YVTN_repeat-like_dom_sf"/>
</dbReference>
<dbReference type="AlphaFoldDB" id="A0A7R8WIU2"/>
<dbReference type="PANTHER" id="PTHR22839:SF0">
    <property type="entry name" value="THO COMPLEX SUBUNIT 3"/>
    <property type="match status" value="1"/>
</dbReference>
<evidence type="ECO:0000256" key="1">
    <source>
        <dbReference type="ARBA" id="ARBA00022574"/>
    </source>
</evidence>
<evidence type="ECO:0000256" key="3">
    <source>
        <dbReference type="ARBA" id="ARBA00046343"/>
    </source>
</evidence>
<protein>
    <submittedName>
        <fullName evidence="4">Uncharacterized protein</fullName>
    </submittedName>
</protein>
<gene>
    <name evidence="4" type="ORF">CTOB1V02_LOCUS7435</name>
</gene>
<dbReference type="SUPFAM" id="SSF50978">
    <property type="entry name" value="WD40 repeat-like"/>
    <property type="match status" value="1"/>
</dbReference>
<accession>A0A7R8WIU2</accession>
<reference evidence="4" key="1">
    <citation type="submission" date="2020-11" db="EMBL/GenBank/DDBJ databases">
        <authorList>
            <person name="Tran Van P."/>
        </authorList>
    </citation>
    <scope>NUCLEOTIDE SEQUENCE</scope>
</reference>
<dbReference type="EMBL" id="OB662144">
    <property type="protein sequence ID" value="CAD7229566.1"/>
    <property type="molecule type" value="Genomic_DNA"/>
</dbReference>
<dbReference type="InterPro" id="IPR036322">
    <property type="entry name" value="WD40_repeat_dom_sf"/>
</dbReference>
<dbReference type="Pfam" id="PF00400">
    <property type="entry name" value="WD40"/>
    <property type="match status" value="2"/>
</dbReference>
<dbReference type="SMART" id="SM00320">
    <property type="entry name" value="WD40"/>
    <property type="match status" value="4"/>
</dbReference>
<dbReference type="InterPro" id="IPR024977">
    <property type="entry name" value="Apc4-like_WD40_dom"/>
</dbReference>
<keyword evidence="1" id="KW-0853">WD repeat</keyword>
<dbReference type="PROSITE" id="PS50294">
    <property type="entry name" value="WD_REPEATS_REGION"/>
    <property type="match status" value="1"/>
</dbReference>
<sequence>MDLLGDQTVRPIPCNKENVVLVSMYVKDHVFRGHQDAVDQLVWHKTNADLLATASGDRTVRIWDSRASKCQANIPTKGENINIAWHPDGNLIAVGSKEDVISFVDTRKMKVVKDCPFRFEVNELTWNNAGTLFYLTSGNGTVNIFRLEWPVRSISFSFDGALLASGSEDHVIDISDTRSGERVADLPVDAAIFTIAWHPKKLLLAFACEDKEAPRGPRETGQLKLFGFPN</sequence>
<proteinExistence type="inferred from homology"/>
<dbReference type="Pfam" id="PF12894">
    <property type="entry name" value="ANAPC4_WD40"/>
    <property type="match status" value="1"/>
</dbReference>
<organism evidence="4">
    <name type="scientific">Cyprideis torosa</name>
    <dbReference type="NCBI Taxonomy" id="163714"/>
    <lineage>
        <taxon>Eukaryota</taxon>
        <taxon>Metazoa</taxon>
        <taxon>Ecdysozoa</taxon>
        <taxon>Arthropoda</taxon>
        <taxon>Crustacea</taxon>
        <taxon>Oligostraca</taxon>
        <taxon>Ostracoda</taxon>
        <taxon>Podocopa</taxon>
        <taxon>Podocopida</taxon>
        <taxon>Cytherocopina</taxon>
        <taxon>Cytheroidea</taxon>
        <taxon>Cytherideidae</taxon>
        <taxon>Cyprideis</taxon>
    </lineage>
</organism>
<comment type="similarity">
    <text evidence="3">Belongs to the THOC3 family.</text>
</comment>
<evidence type="ECO:0000256" key="2">
    <source>
        <dbReference type="ARBA" id="ARBA00022737"/>
    </source>
</evidence>
<dbReference type="PANTHER" id="PTHR22839">
    <property type="entry name" value="THO COMPLEX SUBUNIT 3 THO3"/>
    <property type="match status" value="1"/>
</dbReference>
<dbReference type="OrthoDB" id="340259at2759"/>
<evidence type="ECO:0000313" key="4">
    <source>
        <dbReference type="EMBL" id="CAD7229566.1"/>
    </source>
</evidence>
<dbReference type="InterPro" id="IPR040132">
    <property type="entry name" value="Tex1/THOC3"/>
</dbReference>
<keyword evidence="2" id="KW-0677">Repeat</keyword>
<dbReference type="GO" id="GO:0000445">
    <property type="term" value="C:THO complex part of transcription export complex"/>
    <property type="evidence" value="ECO:0007669"/>
    <property type="project" value="TreeGrafter"/>
</dbReference>
<dbReference type="InterPro" id="IPR001680">
    <property type="entry name" value="WD40_rpt"/>
</dbReference>